<dbReference type="EMBL" id="PYBW01000065">
    <property type="protein sequence ID" value="PYC77398.1"/>
    <property type="molecule type" value="Genomic_DNA"/>
</dbReference>
<dbReference type="GO" id="GO:0005886">
    <property type="term" value="C:plasma membrane"/>
    <property type="evidence" value="ECO:0007669"/>
    <property type="project" value="UniProtKB-SubCell"/>
</dbReference>
<protein>
    <recommendedName>
        <fullName evidence="8">ABC3 transporter permease C-terminal domain-containing protein</fullName>
    </recommendedName>
</protein>
<reference evidence="9 10" key="1">
    <citation type="submission" date="2018-03" db="EMBL/GenBank/DDBJ databases">
        <title>Bioinformatic expansion and discovery of thiopeptide antibiotics.</title>
        <authorList>
            <person name="Schwalen C.J."/>
            <person name="Hudson G.A."/>
            <person name="Mitchell D.A."/>
        </authorList>
    </citation>
    <scope>NUCLEOTIDE SEQUENCE [LARGE SCALE GENOMIC DNA]</scope>
    <source>
        <strain evidence="9 10">ATCC 21389</strain>
    </source>
</reference>
<organism evidence="9 10">
    <name type="scientific">Streptomyces tateyamensis</name>
    <dbReference type="NCBI Taxonomy" id="565073"/>
    <lineage>
        <taxon>Bacteria</taxon>
        <taxon>Bacillati</taxon>
        <taxon>Actinomycetota</taxon>
        <taxon>Actinomycetes</taxon>
        <taxon>Kitasatosporales</taxon>
        <taxon>Streptomycetaceae</taxon>
        <taxon>Streptomyces</taxon>
    </lineage>
</organism>
<evidence type="ECO:0000256" key="5">
    <source>
        <dbReference type="ARBA" id="ARBA00023136"/>
    </source>
</evidence>
<feature type="transmembrane region" description="Helical" evidence="7">
    <location>
        <begin position="158"/>
        <end position="177"/>
    </location>
</feature>
<dbReference type="Pfam" id="PF02687">
    <property type="entry name" value="FtsX"/>
    <property type="match status" value="1"/>
</dbReference>
<evidence type="ECO:0000259" key="8">
    <source>
        <dbReference type="Pfam" id="PF02687"/>
    </source>
</evidence>
<evidence type="ECO:0000256" key="4">
    <source>
        <dbReference type="ARBA" id="ARBA00022989"/>
    </source>
</evidence>
<keyword evidence="4 7" id="KW-1133">Transmembrane helix</keyword>
<dbReference type="AlphaFoldDB" id="A0A2V4N0N2"/>
<keyword evidence="5 7" id="KW-0472">Membrane</keyword>
<dbReference type="OrthoDB" id="3654456at2"/>
<feature type="region of interest" description="Disordered" evidence="6">
    <location>
        <begin position="373"/>
        <end position="392"/>
    </location>
</feature>
<evidence type="ECO:0000313" key="9">
    <source>
        <dbReference type="EMBL" id="PYC77398.1"/>
    </source>
</evidence>
<evidence type="ECO:0000256" key="1">
    <source>
        <dbReference type="ARBA" id="ARBA00004651"/>
    </source>
</evidence>
<accession>A0A2V4N0N2</accession>
<gene>
    <name evidence="9" type="ORF">C7C46_18805</name>
</gene>
<feature type="transmembrane region" description="Helical" evidence="7">
    <location>
        <begin position="117"/>
        <end position="137"/>
    </location>
</feature>
<feature type="transmembrane region" description="Helical" evidence="7">
    <location>
        <begin position="20"/>
        <end position="43"/>
    </location>
</feature>
<feature type="domain" description="ABC3 transporter permease C-terminal" evidence="8">
    <location>
        <begin position="28"/>
        <end position="142"/>
    </location>
</feature>
<feature type="non-terminal residue" evidence="9">
    <location>
        <position position="484"/>
    </location>
</feature>
<feature type="transmembrane region" description="Helical" evidence="7">
    <location>
        <begin position="75"/>
        <end position="97"/>
    </location>
</feature>
<keyword evidence="3 7" id="KW-0812">Transmembrane</keyword>
<comment type="caution">
    <text evidence="9">The sequence shown here is derived from an EMBL/GenBank/DDBJ whole genome shotgun (WGS) entry which is preliminary data.</text>
</comment>
<evidence type="ECO:0000256" key="7">
    <source>
        <dbReference type="SAM" id="Phobius"/>
    </source>
</evidence>
<evidence type="ECO:0000256" key="3">
    <source>
        <dbReference type="ARBA" id="ARBA00022692"/>
    </source>
</evidence>
<keyword evidence="2" id="KW-1003">Cell membrane</keyword>
<feature type="transmembrane region" description="Helical" evidence="7">
    <location>
        <begin position="189"/>
        <end position="210"/>
    </location>
</feature>
<evidence type="ECO:0000313" key="10">
    <source>
        <dbReference type="Proteomes" id="UP000248039"/>
    </source>
</evidence>
<dbReference type="RefSeq" id="WP_146259131.1">
    <property type="nucleotide sequence ID" value="NZ_PYBW01000065.1"/>
</dbReference>
<proteinExistence type="predicted"/>
<sequence>MLRLDHFADQVPRNPVDPMLVLLTVVGLVVLLAPVGAFLAAAVRFGGEARDRRLAALRLGGADRAGTARIAAGEALAGTLLGLPVGVGFFLIGRQLAQHVAVNGLSVFAADLVPQPAPAVSALAAVPVLAVLVTLVTMRRIADEPLAVLRGGRARRRIWWRLALPAAGAALLVQQRWRLNTVFGSPGGAVLIAALVLLLGGAAVLLPPLLERAGRALAPVAGPPAWQLAVGRINANPESAARPVTGIVVTVAGAIALQTLLGSLAAQRTAPIDALYQRDQSLLVAAFPGGGDQAAQYGDRLRTTPGVADATAYTRLDLRAAGGTGFRTGRVADCATLRTMADLPDCADGDVFTIAGLPGRVLTPRQQYTALGAPGSSWTAPAPRAPVSTRPSPGQVLPVEFLATPGALPAGLLHHQTATVELHPSPGLPDAEEQLRTDAALLDPATTVIRPATRAPDAAFDGLRRALTAGTVAVLALIGAGMLV</sequence>
<name>A0A2V4N0N2_9ACTN</name>
<dbReference type="InterPro" id="IPR003838">
    <property type="entry name" value="ABC3_permease_C"/>
</dbReference>
<comment type="subcellular location">
    <subcellularLocation>
        <location evidence="1">Cell membrane</location>
        <topology evidence="1">Multi-pass membrane protein</topology>
    </subcellularLocation>
</comment>
<keyword evidence="10" id="KW-1185">Reference proteome</keyword>
<evidence type="ECO:0000256" key="2">
    <source>
        <dbReference type="ARBA" id="ARBA00022475"/>
    </source>
</evidence>
<dbReference type="Proteomes" id="UP000248039">
    <property type="component" value="Unassembled WGS sequence"/>
</dbReference>
<evidence type="ECO:0000256" key="6">
    <source>
        <dbReference type="SAM" id="MobiDB-lite"/>
    </source>
</evidence>